<comment type="caution">
    <text evidence="1">The sequence shown here is derived from an EMBL/GenBank/DDBJ whole genome shotgun (WGS) entry which is preliminary data.</text>
</comment>
<dbReference type="InterPro" id="IPR052924">
    <property type="entry name" value="OsmC/Ohr_hydroprdx_reductase"/>
</dbReference>
<proteinExistence type="predicted"/>
<gene>
    <name evidence="1" type="ORF">ASZ90_009960</name>
</gene>
<dbReference type="PANTHER" id="PTHR35368:SF1">
    <property type="entry name" value="HYDROPEROXIDE REDUCTASE"/>
    <property type="match status" value="1"/>
</dbReference>
<dbReference type="PANTHER" id="PTHR35368">
    <property type="entry name" value="HYDROPEROXIDE REDUCTASE"/>
    <property type="match status" value="1"/>
</dbReference>
<organism evidence="1">
    <name type="scientific">hydrocarbon metagenome</name>
    <dbReference type="NCBI Taxonomy" id="938273"/>
    <lineage>
        <taxon>unclassified sequences</taxon>
        <taxon>metagenomes</taxon>
        <taxon>ecological metagenomes</taxon>
    </lineage>
</organism>
<accession>A0A0W8FHF1</accession>
<dbReference type="Pfam" id="PF02566">
    <property type="entry name" value="OsmC"/>
    <property type="match status" value="1"/>
</dbReference>
<reference evidence="1" key="1">
    <citation type="journal article" date="2015" name="Proc. Natl. Acad. Sci. U.S.A.">
        <title>Networks of energetic and metabolic interactions define dynamics in microbial communities.</title>
        <authorList>
            <person name="Embree M."/>
            <person name="Liu J.K."/>
            <person name="Al-Bassam M.M."/>
            <person name="Zengler K."/>
        </authorList>
    </citation>
    <scope>NUCLEOTIDE SEQUENCE</scope>
</reference>
<dbReference type="SUPFAM" id="SSF82784">
    <property type="entry name" value="OsmC-like"/>
    <property type="match status" value="1"/>
</dbReference>
<evidence type="ECO:0000313" key="1">
    <source>
        <dbReference type="EMBL" id="KUG20304.1"/>
    </source>
</evidence>
<dbReference type="InterPro" id="IPR036102">
    <property type="entry name" value="OsmC/Ohrsf"/>
</dbReference>
<protein>
    <submittedName>
        <fullName evidence="1">Osmc family protein</fullName>
    </submittedName>
</protein>
<dbReference type="EMBL" id="LNQE01001205">
    <property type="protein sequence ID" value="KUG20304.1"/>
    <property type="molecule type" value="Genomic_DNA"/>
</dbReference>
<dbReference type="Gene3D" id="3.30.300.20">
    <property type="match status" value="1"/>
</dbReference>
<name>A0A0W8FHF1_9ZZZZ</name>
<dbReference type="InterPro" id="IPR003718">
    <property type="entry name" value="OsmC/Ohr_fam"/>
</dbReference>
<sequence>MMINGVDMDALQALMDAIRADPSAARSKVSGTTVWGGGAFSSTQVRGFTVEADEPEAIGGSNRAPSPGTLVLAALGSCLTVGVVYNAALRGIRVDGLEITVDGDIDLRGFLPGATGEARPGFQEIRVSCRLWSDARPEEIRELFRYVQQTSPVADVIGNQVPVDISIEAAPR</sequence>
<dbReference type="AlphaFoldDB" id="A0A0W8FHF1"/>
<dbReference type="InterPro" id="IPR015946">
    <property type="entry name" value="KH_dom-like_a/b"/>
</dbReference>